<evidence type="ECO:0000256" key="1">
    <source>
        <dbReference type="SAM" id="Phobius"/>
    </source>
</evidence>
<evidence type="ECO:0000313" key="3">
    <source>
        <dbReference type="Proteomes" id="UP000838821"/>
    </source>
</evidence>
<keyword evidence="1" id="KW-0472">Membrane</keyword>
<keyword evidence="1" id="KW-0812">Transmembrane</keyword>
<sequence length="73" mass="7955">MMSVIPLIVALILFVIGHPKKSARQQDHRIVPAYVTLLLIALILAVLHATGTSYVLTDMMQNVMNSLVEKVGG</sequence>
<keyword evidence="1" id="KW-1133">Transmembrane helix</keyword>
<proteinExistence type="predicted"/>
<keyword evidence="3" id="KW-1185">Reference proteome</keyword>
<organism evidence="2 3">
    <name type="scientific">Paenibacillus allorhizoplanae</name>
    <dbReference type="NCBI Taxonomy" id="2905648"/>
    <lineage>
        <taxon>Bacteria</taxon>
        <taxon>Bacillati</taxon>
        <taxon>Bacillota</taxon>
        <taxon>Bacilli</taxon>
        <taxon>Bacillales</taxon>
        <taxon>Paenibacillaceae</taxon>
        <taxon>Paenibacillus</taxon>
    </lineage>
</organism>
<protein>
    <submittedName>
        <fullName evidence="2">Uncharacterized protein</fullName>
    </submittedName>
</protein>
<name>A0ABM9CX74_9BACL</name>
<accession>A0ABM9CX74</accession>
<feature type="transmembrane region" description="Helical" evidence="1">
    <location>
        <begin position="34"/>
        <end position="56"/>
    </location>
</feature>
<comment type="caution">
    <text evidence="2">The sequence shown here is derived from an EMBL/GenBank/DDBJ whole genome shotgun (WGS) entry which is preliminary data.</text>
</comment>
<evidence type="ECO:0000313" key="2">
    <source>
        <dbReference type="EMBL" id="CAH1228424.1"/>
    </source>
</evidence>
<gene>
    <name evidence="2" type="ORF">PAECIP111891_06299</name>
</gene>
<dbReference type="EMBL" id="CAKMMW010000030">
    <property type="protein sequence ID" value="CAH1228424.1"/>
    <property type="molecule type" value="Genomic_DNA"/>
</dbReference>
<reference evidence="2" key="1">
    <citation type="submission" date="2022-01" db="EMBL/GenBank/DDBJ databases">
        <authorList>
            <person name="Criscuolo A."/>
        </authorList>
    </citation>
    <scope>NUCLEOTIDE SEQUENCE</scope>
    <source>
        <strain evidence="2">CIP111891</strain>
    </source>
</reference>
<dbReference type="Proteomes" id="UP000838821">
    <property type="component" value="Unassembled WGS sequence"/>
</dbReference>